<comment type="similarity">
    <text evidence="5">Belongs to the sigma-70 factor family.</text>
</comment>
<feature type="domain" description="RNA polymerase sigma-70" evidence="7">
    <location>
        <begin position="126"/>
        <end position="139"/>
    </location>
</feature>
<dbReference type="RefSeq" id="WP_094045769.1">
    <property type="nucleotide sequence ID" value="NZ_NKHD01000027.1"/>
</dbReference>
<dbReference type="GO" id="GO:0006352">
    <property type="term" value="P:DNA-templated transcription initiation"/>
    <property type="evidence" value="ECO:0007669"/>
    <property type="project" value="InterPro"/>
</dbReference>
<dbReference type="Gene3D" id="1.20.120.1810">
    <property type="match status" value="1"/>
</dbReference>
<gene>
    <name evidence="9" type="ORF">CE561_09490</name>
</gene>
<dbReference type="EMBL" id="NKHD01000027">
    <property type="protein sequence ID" value="OXT06947.1"/>
    <property type="molecule type" value="Genomic_DNA"/>
</dbReference>
<keyword evidence="6" id="KW-0175">Coiled coil</keyword>
<dbReference type="PANTHER" id="PTHR30603">
    <property type="entry name" value="RNA POLYMERASE SIGMA FACTOR RPO"/>
    <property type="match status" value="1"/>
</dbReference>
<evidence type="ECO:0000259" key="8">
    <source>
        <dbReference type="PROSITE" id="PS00716"/>
    </source>
</evidence>
<dbReference type="AlphaFoldDB" id="A0A231VFK1"/>
<dbReference type="NCBIfam" id="TIGR02937">
    <property type="entry name" value="sigma70-ECF"/>
    <property type="match status" value="1"/>
</dbReference>
<evidence type="ECO:0000256" key="1">
    <source>
        <dbReference type="ARBA" id="ARBA00023015"/>
    </source>
</evidence>
<dbReference type="GO" id="GO:0003677">
    <property type="term" value="F:DNA binding"/>
    <property type="evidence" value="ECO:0007669"/>
    <property type="project" value="UniProtKB-KW"/>
</dbReference>
<feature type="coiled-coil region" evidence="6">
    <location>
        <begin position="264"/>
        <end position="320"/>
    </location>
</feature>
<evidence type="ECO:0000313" key="10">
    <source>
        <dbReference type="Proteomes" id="UP000215301"/>
    </source>
</evidence>
<dbReference type="InterPro" id="IPR013324">
    <property type="entry name" value="RNA_pol_sigma_r3/r4-like"/>
</dbReference>
<dbReference type="InterPro" id="IPR013325">
    <property type="entry name" value="RNA_pol_sigma_r2"/>
</dbReference>
<dbReference type="PRINTS" id="PR00046">
    <property type="entry name" value="SIGMA70FCT"/>
</dbReference>
<dbReference type="CDD" id="cd06171">
    <property type="entry name" value="Sigma70_r4"/>
    <property type="match status" value="1"/>
</dbReference>
<dbReference type="InterPro" id="IPR036388">
    <property type="entry name" value="WH-like_DNA-bd_sf"/>
</dbReference>
<evidence type="ECO:0000256" key="5">
    <source>
        <dbReference type="RuleBase" id="RU362124"/>
    </source>
</evidence>
<comment type="caution">
    <text evidence="9">The sequence shown here is derived from an EMBL/GenBank/DDBJ whole genome shotgun (WGS) entry which is preliminary data.</text>
</comment>
<evidence type="ECO:0000259" key="7">
    <source>
        <dbReference type="PROSITE" id="PS00715"/>
    </source>
</evidence>
<name>A0A231VFK1_THETR</name>
<evidence type="ECO:0000256" key="2">
    <source>
        <dbReference type="ARBA" id="ARBA00023082"/>
    </source>
</evidence>
<organism evidence="9 10">
    <name type="scientific">Thermoanaerobacterium thermosaccharolyticum</name>
    <name type="common">Clostridium thermosaccharolyticum</name>
    <dbReference type="NCBI Taxonomy" id="1517"/>
    <lineage>
        <taxon>Bacteria</taxon>
        <taxon>Bacillati</taxon>
        <taxon>Bacillota</taxon>
        <taxon>Clostridia</taxon>
        <taxon>Thermoanaerobacterales</taxon>
        <taxon>Thermoanaerobacteraceae</taxon>
        <taxon>Thermoanaerobacterium</taxon>
    </lineage>
</organism>
<dbReference type="Pfam" id="PF04545">
    <property type="entry name" value="Sigma70_r4"/>
    <property type="match status" value="1"/>
</dbReference>
<evidence type="ECO:0000256" key="6">
    <source>
        <dbReference type="SAM" id="Coils"/>
    </source>
</evidence>
<dbReference type="SUPFAM" id="SSF88946">
    <property type="entry name" value="Sigma2 domain of RNA polymerase sigma factors"/>
    <property type="match status" value="1"/>
</dbReference>
<dbReference type="PANTHER" id="PTHR30603:SF47">
    <property type="entry name" value="RNA POLYMERASE SIGMA FACTOR SIGD, CHLOROPLASTIC"/>
    <property type="match status" value="1"/>
</dbReference>
<sequence>MNKEFILHRIKPYLDKNNAISEDDFDKLFSMLDLHQQYEIINILIDENIEITYDDDNSQVKNDSLVKYEKVSVEKIKFLTNEQLCILYQQGNNWALEALVDRNKKLVMSRAYKCFKRYKLNIDEEDLVQYGYFGLIKAAERFDIKKETKFVTYATWWIDQAIKRSICDYGFIIRLPVHYFDEVNKVLNILSRHFDLSQEAIIKILEENGISKDKYDDIMFVIENVLSIDSLNRYVGQDMEDGDTELLDFIVDKTNPTIEEEIDLKLLKETINNILDTLKSREKEVIRMRFGLDGGDEMTLEQIGKEFNITRERIRQIEEKAIKKLRHPSRSKKLRDFILR</sequence>
<dbReference type="SUPFAM" id="SSF88659">
    <property type="entry name" value="Sigma3 and sigma4 domains of RNA polymerase sigma factors"/>
    <property type="match status" value="1"/>
</dbReference>
<feature type="domain" description="RNA polymerase sigma-70" evidence="8">
    <location>
        <begin position="299"/>
        <end position="325"/>
    </location>
</feature>
<dbReference type="InterPro" id="IPR050239">
    <property type="entry name" value="Sigma-70_RNA_pol_init_factors"/>
</dbReference>
<proteinExistence type="inferred from homology"/>
<keyword evidence="1 5" id="KW-0805">Transcription regulation</keyword>
<dbReference type="InterPro" id="IPR007630">
    <property type="entry name" value="RNA_pol_sigma70_r4"/>
</dbReference>
<evidence type="ECO:0000256" key="3">
    <source>
        <dbReference type="ARBA" id="ARBA00023125"/>
    </source>
</evidence>
<evidence type="ECO:0000256" key="4">
    <source>
        <dbReference type="ARBA" id="ARBA00023163"/>
    </source>
</evidence>
<dbReference type="InterPro" id="IPR007627">
    <property type="entry name" value="RNA_pol_sigma70_r2"/>
</dbReference>
<dbReference type="GO" id="GO:0016987">
    <property type="term" value="F:sigma factor activity"/>
    <property type="evidence" value="ECO:0007669"/>
    <property type="project" value="UniProtKB-KW"/>
</dbReference>
<accession>A0A231VFK1</accession>
<dbReference type="InterPro" id="IPR014284">
    <property type="entry name" value="RNA_pol_sigma-70_dom"/>
</dbReference>
<dbReference type="Proteomes" id="UP000215301">
    <property type="component" value="Unassembled WGS sequence"/>
</dbReference>
<keyword evidence="2 5" id="KW-0731">Sigma factor</keyword>
<keyword evidence="4 5" id="KW-0804">Transcription</keyword>
<comment type="function">
    <text evidence="5">Sigma factors are initiation factors that promote the attachment of RNA polymerase to specific initiation sites and are then released.</text>
</comment>
<dbReference type="PROSITE" id="PS00715">
    <property type="entry name" value="SIGMA70_1"/>
    <property type="match status" value="1"/>
</dbReference>
<dbReference type="Gene3D" id="1.10.10.10">
    <property type="entry name" value="Winged helix-like DNA-binding domain superfamily/Winged helix DNA-binding domain"/>
    <property type="match status" value="1"/>
</dbReference>
<protein>
    <recommendedName>
        <fullName evidence="5">RNA polymerase sigma factor</fullName>
    </recommendedName>
</protein>
<reference evidence="9 10" key="1">
    <citation type="submission" date="2017-06" db="EMBL/GenBank/DDBJ databases">
        <title>Isolation and characterization of a thermophilic and butanogenic Thermoanaerobacterium thermosaccharolyticum M5 capable of efficient degradation of hemicellulose.</title>
        <authorList>
            <person name="Xin F."/>
            <person name="Jiang Y."/>
        </authorList>
    </citation>
    <scope>NUCLEOTIDE SEQUENCE [LARGE SCALE GENOMIC DNA]</scope>
    <source>
        <strain evidence="9 10">M5</strain>
    </source>
</reference>
<dbReference type="InterPro" id="IPR000943">
    <property type="entry name" value="RNA_pol_sigma70"/>
</dbReference>
<dbReference type="Pfam" id="PF04542">
    <property type="entry name" value="Sigma70_r2"/>
    <property type="match status" value="1"/>
</dbReference>
<dbReference type="PROSITE" id="PS00716">
    <property type="entry name" value="SIGMA70_2"/>
    <property type="match status" value="1"/>
</dbReference>
<keyword evidence="3 5" id="KW-0238">DNA-binding</keyword>
<evidence type="ECO:0000313" key="9">
    <source>
        <dbReference type="EMBL" id="OXT06947.1"/>
    </source>
</evidence>